<evidence type="ECO:0000256" key="1">
    <source>
        <dbReference type="SAM" id="MobiDB-lite"/>
    </source>
</evidence>
<dbReference type="GO" id="GO:0000127">
    <property type="term" value="C:transcription factor TFIIIC complex"/>
    <property type="evidence" value="ECO:0007669"/>
    <property type="project" value="InterPro"/>
</dbReference>
<name>A0A8J2JC29_9HEXA</name>
<dbReference type="GO" id="GO:0006384">
    <property type="term" value="P:transcription initiation at RNA polymerase III promoter"/>
    <property type="evidence" value="ECO:0007669"/>
    <property type="project" value="InterPro"/>
</dbReference>
<feature type="compositionally biased region" description="Polar residues" evidence="1">
    <location>
        <begin position="27"/>
        <end position="54"/>
    </location>
</feature>
<dbReference type="OrthoDB" id="68020at2759"/>
<dbReference type="EMBL" id="CAJVCH010028954">
    <property type="protein sequence ID" value="CAG7705531.1"/>
    <property type="molecule type" value="Genomic_DNA"/>
</dbReference>
<keyword evidence="3" id="KW-1185">Reference proteome</keyword>
<accession>A0A8J2JC29</accession>
<dbReference type="AlphaFoldDB" id="A0A8J2JC29"/>
<protein>
    <submittedName>
        <fullName evidence="2">Uncharacterized protein</fullName>
    </submittedName>
</protein>
<gene>
    <name evidence="2" type="ORF">AFUS01_LOCUS4627</name>
</gene>
<dbReference type="PANTHER" id="PTHR15180:SF1">
    <property type="entry name" value="GENERAL TRANSCRIPTION FACTOR 3C POLYPEPTIDE 1"/>
    <property type="match status" value="1"/>
</dbReference>
<feature type="compositionally biased region" description="Basic and acidic residues" evidence="1">
    <location>
        <begin position="80"/>
        <end position="98"/>
    </location>
</feature>
<dbReference type="Proteomes" id="UP000708208">
    <property type="component" value="Unassembled WGS sequence"/>
</dbReference>
<evidence type="ECO:0000313" key="3">
    <source>
        <dbReference type="Proteomes" id="UP000708208"/>
    </source>
</evidence>
<sequence length="850" mass="98313">MPTHAITKAIIAKEAEQLAHKKYVPSNDETSSVSRSSDPENSFSAADDNINQLDGGSADEIMKTKGKHRKSNVSQAPRMQSDEASKDGSESEHVEESQGRLARLTLVKPDKHYRKSLIGNRRQKLVTRPVYYDEKDLEALAKKTKQRVSWTAEEDQIILLLFISSVVFIPNYNLKKLFIFNAGQIRDMLHIKREESKSKTSLAIRRRMHFLIKNPAFKSKYTYYLYDAVRDDFIQETYRTECEELRVLSQRMFYEVPTESILKVYDHLLRKHGGEISKMPRAVWQDRRTVSWVEPVVLGQSVPTIEGKQGTYISKPEPPLKELDELNQGIIIEEIECWVNDSHKQVMADAAKDPATTSEVETWVCRTVVFSLMFSGDSLNDVQPFLERFGEENLEFVSTSCRRLTICSISRRSRKFGLSSRMRRRLLNHLHPMMYGLTSKFLDDIKKQYVPIHPAVTTNTASLFLLIEYLLTRRVTFQIRLDKNCLKEAGSGQDDENAYRPFGNKEAKKRKKNFEDEDTSVNLPLVKAKLNDFQNDLVDFDRQTYHDWMNYLRDKLLKTIPNDYHDDFLETCENQNTQSIKYAMLYLTIVQSKELGISIRLLLTKFSMSSLHNGLDYLMGSGYVYIVGIVERRIIATKYIHRWTMLVPTSNKNKGFRKVIIHPWITAGGRLNWELIDRLFTAIIGVLYKHPGIQFRQIVKSLSPAISGVELSIILQALFYLDFLEAYKFIRSHSPGLKTGRTSFTIEKRVNIFLELENLCFELKPYITTKFAHLQQLFYKDEFTAEVSTDDLDEITPSCKYEPVEVGIESVACRNTPVESDNLRLKNLHMSNDKLSHSPKKPRLMDFIQT</sequence>
<dbReference type="PANTHER" id="PTHR15180">
    <property type="entry name" value="GENERAL TRANSCRIPTION FACTOR 3C POLYPEPTIDE 1"/>
    <property type="match status" value="1"/>
</dbReference>
<dbReference type="InterPro" id="IPR044210">
    <property type="entry name" value="Tfc3-like"/>
</dbReference>
<reference evidence="2" key="1">
    <citation type="submission" date="2021-06" db="EMBL/GenBank/DDBJ databases">
        <authorList>
            <person name="Hodson N. C."/>
            <person name="Mongue J. A."/>
            <person name="Jaron S. K."/>
        </authorList>
    </citation>
    <scope>NUCLEOTIDE SEQUENCE</scope>
</reference>
<dbReference type="GO" id="GO:0042791">
    <property type="term" value="P:5S class rRNA transcription by RNA polymerase III"/>
    <property type="evidence" value="ECO:0007669"/>
    <property type="project" value="TreeGrafter"/>
</dbReference>
<proteinExistence type="predicted"/>
<evidence type="ECO:0000313" key="2">
    <source>
        <dbReference type="EMBL" id="CAG7705531.1"/>
    </source>
</evidence>
<dbReference type="GO" id="GO:0003677">
    <property type="term" value="F:DNA binding"/>
    <property type="evidence" value="ECO:0007669"/>
    <property type="project" value="InterPro"/>
</dbReference>
<comment type="caution">
    <text evidence="2">The sequence shown here is derived from an EMBL/GenBank/DDBJ whole genome shotgun (WGS) entry which is preliminary data.</text>
</comment>
<organism evidence="2 3">
    <name type="scientific">Allacma fusca</name>
    <dbReference type="NCBI Taxonomy" id="39272"/>
    <lineage>
        <taxon>Eukaryota</taxon>
        <taxon>Metazoa</taxon>
        <taxon>Ecdysozoa</taxon>
        <taxon>Arthropoda</taxon>
        <taxon>Hexapoda</taxon>
        <taxon>Collembola</taxon>
        <taxon>Symphypleona</taxon>
        <taxon>Sminthuridae</taxon>
        <taxon>Allacma</taxon>
    </lineage>
</organism>
<feature type="region of interest" description="Disordered" evidence="1">
    <location>
        <begin position="18"/>
        <end position="101"/>
    </location>
</feature>